<reference evidence="2 3" key="1">
    <citation type="submission" date="2024-02" db="EMBL/GenBank/DDBJ databases">
        <title>Microbulbifer aestuariivivens NBRC 112533.</title>
        <authorList>
            <person name="Ichikawa N."/>
            <person name="Katano-Makiyama Y."/>
            <person name="Hidaka K."/>
        </authorList>
    </citation>
    <scope>NUCLEOTIDE SEQUENCE [LARGE SCALE GENOMIC DNA]</scope>
    <source>
        <strain evidence="2 3">NBRC 112533</strain>
    </source>
</reference>
<keyword evidence="3" id="KW-1185">Reference proteome</keyword>
<protein>
    <recommendedName>
        <fullName evidence="1">DUF6314 domain-containing protein</fullName>
    </recommendedName>
</protein>
<dbReference type="Proteomes" id="UP001408594">
    <property type="component" value="Unassembled WGS sequence"/>
</dbReference>
<organism evidence="2 3">
    <name type="scientific">Microbulbifer aestuariivivens</name>
    <dbReference type="NCBI Taxonomy" id="1908308"/>
    <lineage>
        <taxon>Bacteria</taxon>
        <taxon>Pseudomonadati</taxon>
        <taxon>Pseudomonadota</taxon>
        <taxon>Gammaproteobacteria</taxon>
        <taxon>Cellvibrionales</taxon>
        <taxon>Microbulbiferaceae</taxon>
        <taxon>Microbulbifer</taxon>
    </lineage>
</organism>
<evidence type="ECO:0000259" key="1">
    <source>
        <dbReference type="Pfam" id="PF19834"/>
    </source>
</evidence>
<evidence type="ECO:0000313" key="3">
    <source>
        <dbReference type="Proteomes" id="UP001408594"/>
    </source>
</evidence>
<dbReference type="RefSeq" id="WP_345550651.1">
    <property type="nucleotide sequence ID" value="NZ_BAABRT010000012.1"/>
</dbReference>
<name>A0ABP9WSW2_9GAMM</name>
<dbReference type="Pfam" id="PF19834">
    <property type="entry name" value="DUF6314"/>
    <property type="match status" value="1"/>
</dbReference>
<feature type="domain" description="DUF6314" evidence="1">
    <location>
        <begin position="40"/>
        <end position="167"/>
    </location>
</feature>
<sequence length="168" mass="19148">MSESNGASAAIEDLWQRLAKVAEFSFTASNGPGSATDWRGHARGTVAVEREGSRADEAGAPQGDRLPRLLFREQAKFTSSDGRELEMQNCYRWTRLPGSLRLEHLRRDEPVLLFELQPVTRHGFRSAEAHLCGADTYTAELLMRGSELELIWQIHGPRKNERLHYHYW</sequence>
<proteinExistence type="predicted"/>
<dbReference type="EMBL" id="BAABRT010000012">
    <property type="protein sequence ID" value="GAA5525175.1"/>
    <property type="molecule type" value="Genomic_DNA"/>
</dbReference>
<accession>A0ABP9WSW2</accession>
<gene>
    <name evidence="2" type="ORF">Maes01_01740</name>
</gene>
<dbReference type="InterPro" id="IPR045632">
    <property type="entry name" value="DUF6314"/>
</dbReference>
<comment type="caution">
    <text evidence="2">The sequence shown here is derived from an EMBL/GenBank/DDBJ whole genome shotgun (WGS) entry which is preliminary data.</text>
</comment>
<evidence type="ECO:0000313" key="2">
    <source>
        <dbReference type="EMBL" id="GAA5525175.1"/>
    </source>
</evidence>